<dbReference type="GO" id="GO:0042709">
    <property type="term" value="C:succinate-CoA ligase complex"/>
    <property type="evidence" value="ECO:0007669"/>
    <property type="project" value="TreeGrafter"/>
</dbReference>
<dbReference type="GO" id="GO:0006099">
    <property type="term" value="P:tricarboxylic acid cycle"/>
    <property type="evidence" value="ECO:0007669"/>
    <property type="project" value="UniProtKB-UniRule"/>
</dbReference>
<evidence type="ECO:0000256" key="15">
    <source>
        <dbReference type="ARBA" id="ARBA00023242"/>
    </source>
</evidence>
<feature type="coiled-coil region" evidence="19">
    <location>
        <begin position="33"/>
        <end position="67"/>
    </location>
</feature>
<sequence>MFLHILELLLQRDGEFQELMKVAQEQGKVHQEMQLLEKEVEKRDSDIQQLQKQLKEAEHILATAVYQAKEKLKSIEKARKGSISSEEIIKYAHRISASNAVCAPLTWVPGDPRRPYPTDLEMRSGLLGQMSNLPTNGVNGHLPGDALAAGRLPDVLTPQYPWQSSDMSMNMLPPNHSNDFMLEPPGHNKENEDDVEVLGGASGLFASHGFQQQQQQRALSLHEYMSIGLLKESGISVPKGMVASSAEEAYSVAKEIGSKDLVVKAQVLAGGRGKGTFEGGLKGGVKIVFSPEEARDVSSKMIGKKLFTKQTGEKGRICNQVFICERRYPRREYYFAITMERSYQGPVLIGSSQGGVNIEDVAAENPEAIIKEPIDIVEGIKVEQAVKVAQKMGFPPNLINEAAENMIKLYNLFLKYDASMLEINPMVEDSSGSVMCMDAKLNFDSNAEYRQKKIFALRDWSQEDERDRQAAKSDLNYIGLDGDIGCLVNGAGLAMATMDIIKLHGGTPANFLDVGGGATAQQVTDAFKLITSDKKVLAILVNIFGGIMRCDVIAQGIIMAVTDLDLKIPIVVRLQGTRVDDAKALIAASSLKILACDDLDEAAKMVVKLSEIVSLAKEAQVDVKFQLPI</sequence>
<dbReference type="Gene3D" id="3.40.50.261">
    <property type="entry name" value="Succinyl-CoA synthetase domains"/>
    <property type="match status" value="1"/>
</dbReference>
<evidence type="ECO:0000256" key="7">
    <source>
        <dbReference type="ARBA" id="ARBA00022723"/>
    </source>
</evidence>
<dbReference type="AlphaFoldDB" id="A0A444U9V5"/>
<evidence type="ECO:0000313" key="22">
    <source>
        <dbReference type="Proteomes" id="UP000289886"/>
    </source>
</evidence>
<keyword evidence="11" id="KW-0809">Transit peptide</keyword>
<comment type="caution">
    <text evidence="21">The sequence shown here is derived from an EMBL/GenBank/DDBJ whole genome shotgun (WGS) entry which is preliminary data.</text>
</comment>
<evidence type="ECO:0000256" key="14">
    <source>
        <dbReference type="ARBA" id="ARBA00023163"/>
    </source>
</evidence>
<keyword evidence="6 18" id="KW-0436">Ligase</keyword>
<dbReference type="InterPro" id="IPR011761">
    <property type="entry name" value="ATP-grasp"/>
</dbReference>
<dbReference type="GO" id="GO:0003712">
    <property type="term" value="F:transcription coregulator activity"/>
    <property type="evidence" value="ECO:0007669"/>
    <property type="project" value="InterPro"/>
</dbReference>
<keyword evidence="12" id="KW-0805">Transcription regulation</keyword>
<evidence type="ECO:0000256" key="2">
    <source>
        <dbReference type="ARBA" id="ARBA00004173"/>
    </source>
</evidence>
<dbReference type="GO" id="GO:0016592">
    <property type="term" value="C:mediator complex"/>
    <property type="evidence" value="ECO:0007669"/>
    <property type="project" value="InterPro"/>
</dbReference>
<comment type="pathway">
    <text evidence="3 18">Carbohydrate metabolism; tricarboxylic acid cycle; succinate from succinyl-CoA (ligase route): step 1/1.</text>
</comment>
<comment type="similarity">
    <text evidence="18">Belongs to the succinate/malate CoA ligase beta subunit family. ATP-specific subunit beta subfamily.</text>
</comment>
<feature type="binding site" evidence="18">
    <location>
        <begin position="546"/>
        <end position="548"/>
    </location>
    <ligand>
        <name>substrate</name>
        <note>ligand shared with subunit alpha</note>
    </ligand>
</feature>
<dbReference type="PANTHER" id="PTHR11815">
    <property type="entry name" value="SUCCINYL-COA SYNTHETASE BETA CHAIN"/>
    <property type="match status" value="1"/>
</dbReference>
<keyword evidence="10 18" id="KW-0460">Magnesium</keyword>
<feature type="site" description="Important for substrate specificity" evidence="18">
    <location>
        <position position="260"/>
    </location>
</feature>
<evidence type="ECO:0000256" key="1">
    <source>
        <dbReference type="ARBA" id="ARBA00004123"/>
    </source>
</evidence>
<keyword evidence="15" id="KW-0539">Nucleus</keyword>
<dbReference type="GO" id="GO:0005524">
    <property type="term" value="F:ATP binding"/>
    <property type="evidence" value="ECO:0007669"/>
    <property type="project" value="UniProtKB-UniRule"/>
</dbReference>
<evidence type="ECO:0000256" key="17">
    <source>
        <dbReference type="ARBA" id="ARBA00054304"/>
    </source>
</evidence>
<gene>
    <name evidence="18" type="primary">SUCLA2</name>
    <name evidence="21" type="ORF">EOD39_6522</name>
</gene>
<dbReference type="SUPFAM" id="SSF52210">
    <property type="entry name" value="Succinyl-CoA synthetase domains"/>
    <property type="match status" value="1"/>
</dbReference>
<evidence type="ECO:0000256" key="10">
    <source>
        <dbReference type="ARBA" id="ARBA00022842"/>
    </source>
</evidence>
<dbReference type="UniPathway" id="UPA00223">
    <property type="reaction ID" value="UER00999"/>
</dbReference>
<feature type="binding site" evidence="18">
    <location>
        <position position="424"/>
    </location>
    <ligand>
        <name>Mg(2+)</name>
        <dbReference type="ChEBI" id="CHEBI:18420"/>
    </ligand>
</feature>
<dbReference type="EMBL" id="SCEB01214978">
    <property type="protein sequence ID" value="RXM31952.1"/>
    <property type="molecule type" value="Genomic_DNA"/>
</dbReference>
<dbReference type="Pfam" id="PF08442">
    <property type="entry name" value="ATP-grasp_2"/>
    <property type="match status" value="1"/>
</dbReference>
<dbReference type="EC" id="6.2.1.5" evidence="18"/>
<dbReference type="Pfam" id="PF10018">
    <property type="entry name" value="Med4"/>
    <property type="match status" value="1"/>
</dbReference>
<dbReference type="SUPFAM" id="SSF56059">
    <property type="entry name" value="Glutathione synthetase ATP-binding domain-like"/>
    <property type="match status" value="1"/>
</dbReference>
<dbReference type="FunFam" id="3.40.50.261:FF:000001">
    <property type="entry name" value="Succinate--CoA ligase [ADP-forming] subunit beta"/>
    <property type="match status" value="1"/>
</dbReference>
<evidence type="ECO:0000256" key="12">
    <source>
        <dbReference type="ARBA" id="ARBA00023015"/>
    </source>
</evidence>
<feature type="binding site" evidence="18">
    <location>
        <position position="264"/>
    </location>
    <ligand>
        <name>ATP</name>
        <dbReference type="ChEBI" id="CHEBI:30616"/>
    </ligand>
</feature>
<keyword evidence="22" id="KW-1185">Reference proteome</keyword>
<keyword evidence="19" id="KW-0175">Coiled coil</keyword>
<dbReference type="InterPro" id="IPR013650">
    <property type="entry name" value="ATP-grasp_succ-CoA_synth-type"/>
</dbReference>
<dbReference type="InterPro" id="IPR019258">
    <property type="entry name" value="Mediator_Med4"/>
</dbReference>
<dbReference type="InterPro" id="IPR034723">
    <property type="entry name" value="Succ_CoA_betaA_euk"/>
</dbReference>
<dbReference type="GO" id="GO:0004775">
    <property type="term" value="F:succinate-CoA ligase (ADP-forming) activity"/>
    <property type="evidence" value="ECO:0007669"/>
    <property type="project" value="UniProtKB-UniRule"/>
</dbReference>
<evidence type="ECO:0000313" key="21">
    <source>
        <dbReference type="EMBL" id="RXM31952.1"/>
    </source>
</evidence>
<keyword evidence="13 18" id="KW-0496">Mitochondrion</keyword>
<keyword evidence="7 18" id="KW-0479">Metal-binding</keyword>
<proteinExistence type="inferred from homology"/>
<dbReference type="InterPro" id="IPR017866">
    <property type="entry name" value="Succ-CoA_synthase_bsu_CS"/>
</dbReference>
<dbReference type="NCBIfam" id="NF001913">
    <property type="entry name" value="PRK00696.1"/>
    <property type="match status" value="1"/>
</dbReference>
<dbReference type="GO" id="GO:0000287">
    <property type="term" value="F:magnesium ion binding"/>
    <property type="evidence" value="ECO:0007669"/>
    <property type="project" value="UniProtKB-UniRule"/>
</dbReference>
<dbReference type="OrthoDB" id="1552at2759"/>
<evidence type="ECO:0000256" key="16">
    <source>
        <dbReference type="ARBA" id="ARBA00050456"/>
    </source>
</evidence>
<evidence type="ECO:0000256" key="8">
    <source>
        <dbReference type="ARBA" id="ARBA00022741"/>
    </source>
</evidence>
<feature type="binding site" evidence="18">
    <location>
        <position position="489"/>
    </location>
    <ligand>
        <name>substrate</name>
        <note>ligand shared with subunit alpha</note>
    </ligand>
</feature>
<comment type="similarity">
    <text evidence="4">Belongs to the Mediator complex subunit 4 family.</text>
</comment>
<evidence type="ECO:0000256" key="11">
    <source>
        <dbReference type="ARBA" id="ARBA00022946"/>
    </source>
</evidence>
<keyword evidence="8 18" id="KW-0547">Nucleotide-binding</keyword>
<evidence type="ECO:0000256" key="3">
    <source>
        <dbReference type="ARBA" id="ARBA00005064"/>
    </source>
</evidence>
<dbReference type="Gene3D" id="3.30.1490.20">
    <property type="entry name" value="ATP-grasp fold, A domain"/>
    <property type="match status" value="1"/>
</dbReference>
<feature type="binding site" evidence="18">
    <location>
        <begin position="271"/>
        <end position="273"/>
    </location>
    <ligand>
        <name>ATP</name>
        <dbReference type="ChEBI" id="CHEBI:30616"/>
    </ligand>
</feature>
<dbReference type="InterPro" id="IPR005809">
    <property type="entry name" value="Succ_CoA_ligase-like_bsu"/>
</dbReference>
<evidence type="ECO:0000256" key="13">
    <source>
        <dbReference type="ARBA" id="ARBA00023128"/>
    </source>
</evidence>
<comment type="cofactor">
    <cofactor evidence="18">
        <name>Mg(2+)</name>
        <dbReference type="ChEBI" id="CHEBI:18420"/>
    </cofactor>
    <text evidence="18">Binds 1 Mg(2+) ion per subunit.</text>
</comment>
<protein>
    <recommendedName>
        <fullName evidence="18">Succinate--CoA ligase [ADP-forming] subunit beta, mitochondrial</fullName>
        <ecNumber evidence="18">6.2.1.5</ecNumber>
    </recommendedName>
    <alternativeName>
        <fullName evidence="18">ATP-specific succinyl-CoA synthetase subunit beta</fullName>
        <shortName evidence="18">A-SCS</shortName>
    </alternativeName>
    <alternativeName>
        <fullName evidence="18">Succinyl-CoA synthetase beta-A chain</fullName>
        <shortName evidence="18">SCS-betaA</shortName>
    </alternativeName>
</protein>
<evidence type="ECO:0000256" key="9">
    <source>
        <dbReference type="ARBA" id="ARBA00022840"/>
    </source>
</evidence>
<comment type="catalytic activity">
    <reaction evidence="16 18">
        <text>succinate + ATP + CoA = succinyl-CoA + ADP + phosphate</text>
        <dbReference type="Rhea" id="RHEA:17661"/>
        <dbReference type="ChEBI" id="CHEBI:30031"/>
        <dbReference type="ChEBI" id="CHEBI:30616"/>
        <dbReference type="ChEBI" id="CHEBI:43474"/>
        <dbReference type="ChEBI" id="CHEBI:57287"/>
        <dbReference type="ChEBI" id="CHEBI:57292"/>
        <dbReference type="ChEBI" id="CHEBI:456216"/>
        <dbReference type="EC" id="6.2.1.5"/>
    </reaction>
</comment>
<evidence type="ECO:0000256" key="18">
    <source>
        <dbReference type="HAMAP-Rule" id="MF_03220"/>
    </source>
</evidence>
<dbReference type="PROSITE" id="PS01217">
    <property type="entry name" value="SUCCINYL_COA_LIG_3"/>
    <property type="match status" value="1"/>
</dbReference>
<name>A0A444U9V5_ACIRT</name>
<dbReference type="PANTHER" id="PTHR11815:SF1">
    <property type="entry name" value="SUCCINATE--COA LIGASE [ADP-FORMING] SUBUNIT BETA, MITOCHONDRIAL"/>
    <property type="match status" value="1"/>
</dbReference>
<dbReference type="Proteomes" id="UP000289886">
    <property type="component" value="Unassembled WGS sequence"/>
</dbReference>
<dbReference type="GO" id="GO:0006104">
    <property type="term" value="P:succinyl-CoA metabolic process"/>
    <property type="evidence" value="ECO:0007669"/>
    <property type="project" value="TreeGrafter"/>
</dbReference>
<comment type="subunit">
    <text evidence="18">Heterodimer of an alpha and a beta subunit. The beta subunit determines specificity for ATP.</text>
</comment>
<dbReference type="GO" id="GO:0005739">
    <property type="term" value="C:mitochondrion"/>
    <property type="evidence" value="ECO:0007669"/>
    <property type="project" value="UniProtKB-SubCell"/>
</dbReference>
<keyword evidence="9 18" id="KW-0067">ATP-binding</keyword>
<dbReference type="Pfam" id="PF00549">
    <property type="entry name" value="Ligase_CoA"/>
    <property type="match status" value="1"/>
</dbReference>
<dbReference type="NCBIfam" id="TIGR01016">
    <property type="entry name" value="sucCoAbeta"/>
    <property type="match status" value="1"/>
</dbReference>
<evidence type="ECO:0000256" key="4">
    <source>
        <dbReference type="ARBA" id="ARBA00009626"/>
    </source>
</evidence>
<reference evidence="21 22" key="1">
    <citation type="submission" date="2019-01" db="EMBL/GenBank/DDBJ databases">
        <title>Draft Genome and Complete Hox-Cluster Characterization of the Sterlet Sturgeon (Acipenser ruthenus).</title>
        <authorList>
            <person name="Wei Q."/>
        </authorList>
    </citation>
    <scope>NUCLEOTIDE SEQUENCE [LARGE SCALE GENOMIC DNA]</scope>
    <source>
        <strain evidence="21">WHYD16114868_AA</strain>
        <tissue evidence="21">Blood</tissue>
    </source>
</reference>
<dbReference type="FunFam" id="3.30.1490.20:FF:000040">
    <property type="entry name" value="Succinate--CoA ligase [ADP-forming] subunit beta mitochondrial"/>
    <property type="match status" value="1"/>
</dbReference>
<evidence type="ECO:0000256" key="19">
    <source>
        <dbReference type="SAM" id="Coils"/>
    </source>
</evidence>
<evidence type="ECO:0000256" key="6">
    <source>
        <dbReference type="ARBA" id="ARBA00022598"/>
    </source>
</evidence>
<comment type="subcellular location">
    <subcellularLocation>
        <location evidence="2 18">Mitochondrion</location>
    </subcellularLocation>
    <subcellularLocation>
        <location evidence="1">Nucleus</location>
    </subcellularLocation>
</comment>
<feature type="binding site" evidence="18">
    <location>
        <position position="438"/>
    </location>
    <ligand>
        <name>Mg(2+)</name>
        <dbReference type="ChEBI" id="CHEBI:18420"/>
    </ligand>
</feature>
<dbReference type="InterPro" id="IPR016102">
    <property type="entry name" value="Succinyl-CoA_synth-like"/>
</dbReference>
<evidence type="ECO:0000256" key="5">
    <source>
        <dbReference type="ARBA" id="ARBA00022532"/>
    </source>
</evidence>
<keyword evidence="5 18" id="KW-0816">Tricarboxylic acid cycle</keyword>
<comment type="function">
    <text evidence="17 18">ATP-specific succinyl-CoA synthetase functions in the citric acid cycle (TCA), coupling the hydrolysis of succinyl-CoA to the synthesis of ATP and thus represents the only step of substrate-level phosphorylation in the TCA. The beta subunit provides nucleotide specificity of the enzyme and binds the substrate succinate, while the binding sites for coenzyme A and phosphate are found in the alpha subunit.</text>
</comment>
<dbReference type="InterPro" id="IPR005811">
    <property type="entry name" value="SUCC_ACL_C"/>
</dbReference>
<dbReference type="HAMAP" id="MF_00558">
    <property type="entry name" value="Succ_CoA_beta"/>
    <property type="match status" value="1"/>
</dbReference>
<dbReference type="HAMAP" id="MF_03220">
    <property type="entry name" value="Succ_CoA_betaA_euk"/>
    <property type="match status" value="1"/>
</dbReference>
<dbReference type="FunFam" id="3.30.470.20:FF:000002">
    <property type="entry name" value="Succinate--CoA ligase [ADP-forming] subunit beta"/>
    <property type="match status" value="1"/>
</dbReference>
<dbReference type="InterPro" id="IPR013815">
    <property type="entry name" value="ATP_grasp_subdomain_1"/>
</dbReference>
<accession>A0A444U9V5</accession>
<dbReference type="Gene3D" id="3.30.470.20">
    <property type="entry name" value="ATP-grasp fold, B domain"/>
    <property type="match status" value="1"/>
</dbReference>
<keyword evidence="14" id="KW-0804">Transcription</keyword>
<dbReference type="PROSITE" id="PS50975">
    <property type="entry name" value="ATP_GRASP"/>
    <property type="match status" value="1"/>
</dbReference>
<feature type="site" description="Important for substrate specificity" evidence="18">
    <location>
        <position position="328"/>
    </location>
</feature>
<organism evidence="21 22">
    <name type="scientific">Acipenser ruthenus</name>
    <name type="common">Sterlet sturgeon</name>
    <dbReference type="NCBI Taxonomy" id="7906"/>
    <lineage>
        <taxon>Eukaryota</taxon>
        <taxon>Metazoa</taxon>
        <taxon>Chordata</taxon>
        <taxon>Craniata</taxon>
        <taxon>Vertebrata</taxon>
        <taxon>Euteleostomi</taxon>
        <taxon>Actinopterygii</taxon>
        <taxon>Chondrostei</taxon>
        <taxon>Acipenseriformes</taxon>
        <taxon>Acipenseridae</taxon>
        <taxon>Acipenser</taxon>
    </lineage>
</organism>
<evidence type="ECO:0000259" key="20">
    <source>
        <dbReference type="PROSITE" id="PS50975"/>
    </source>
</evidence>
<feature type="domain" description="ATP-grasp" evidence="20">
    <location>
        <begin position="227"/>
        <end position="454"/>
    </location>
</feature>
<dbReference type="GO" id="GO:0006357">
    <property type="term" value="P:regulation of transcription by RNA polymerase II"/>
    <property type="evidence" value="ECO:0007669"/>
    <property type="project" value="InterPro"/>
</dbReference>